<keyword evidence="5" id="KW-0319">Glycerol metabolism</keyword>
<proteinExistence type="inferred from homology"/>
<dbReference type="PANTHER" id="PTHR11985:SF35">
    <property type="entry name" value="ANAEROBIC GLYCEROL-3-PHOSPHATE DEHYDROGENASE SUBUNIT A"/>
    <property type="match status" value="1"/>
</dbReference>
<evidence type="ECO:0000259" key="10">
    <source>
        <dbReference type="Pfam" id="PF01266"/>
    </source>
</evidence>
<dbReference type="Gene3D" id="1.10.8.870">
    <property type="entry name" value="Alpha-glycerophosphate oxidase, cap domain"/>
    <property type="match status" value="1"/>
</dbReference>
<dbReference type="Gene3D" id="3.50.50.60">
    <property type="entry name" value="FAD/NAD(P)-binding domain"/>
    <property type="match status" value="1"/>
</dbReference>
<evidence type="ECO:0000256" key="4">
    <source>
        <dbReference type="ARBA" id="ARBA00022630"/>
    </source>
</evidence>
<evidence type="ECO:0000256" key="8">
    <source>
        <dbReference type="ARBA" id="ARBA00049055"/>
    </source>
</evidence>
<dbReference type="PROSITE" id="PS00978">
    <property type="entry name" value="FAD_G3PDH_2"/>
    <property type="match status" value="1"/>
</dbReference>
<comment type="catalytic activity">
    <reaction evidence="8 9">
        <text>a quinone + sn-glycerol 3-phosphate = dihydroxyacetone phosphate + a quinol</text>
        <dbReference type="Rhea" id="RHEA:18977"/>
        <dbReference type="ChEBI" id="CHEBI:24646"/>
        <dbReference type="ChEBI" id="CHEBI:57597"/>
        <dbReference type="ChEBI" id="CHEBI:57642"/>
        <dbReference type="ChEBI" id="CHEBI:132124"/>
        <dbReference type="EC" id="1.1.5.3"/>
    </reaction>
</comment>
<comment type="cofactor">
    <cofactor evidence="1 9">
        <name>FAD</name>
        <dbReference type="ChEBI" id="CHEBI:57692"/>
    </cofactor>
</comment>
<comment type="caution">
    <text evidence="12">The sequence shown here is derived from an EMBL/GenBank/DDBJ whole genome shotgun (WGS) entry which is preliminary data.</text>
</comment>
<evidence type="ECO:0000313" key="12">
    <source>
        <dbReference type="EMBL" id="MFD1707676.1"/>
    </source>
</evidence>
<evidence type="ECO:0000256" key="9">
    <source>
        <dbReference type="RuleBase" id="RU361217"/>
    </source>
</evidence>
<dbReference type="InterPro" id="IPR038299">
    <property type="entry name" value="DAO_C_sf"/>
</dbReference>
<dbReference type="Pfam" id="PF16901">
    <property type="entry name" value="DAO_C"/>
    <property type="match status" value="1"/>
</dbReference>
<accession>A0ABW4KKD4</accession>
<dbReference type="InterPro" id="IPR000447">
    <property type="entry name" value="G3P_DH_FAD-dep"/>
</dbReference>
<dbReference type="SUPFAM" id="SSF51905">
    <property type="entry name" value="FAD/NAD(P)-binding domain"/>
    <property type="match status" value="1"/>
</dbReference>
<dbReference type="EMBL" id="JBHUEO010000038">
    <property type="protein sequence ID" value="MFD1707676.1"/>
    <property type="molecule type" value="Genomic_DNA"/>
</dbReference>
<dbReference type="Gene3D" id="3.30.9.10">
    <property type="entry name" value="D-Amino Acid Oxidase, subunit A, domain 2"/>
    <property type="match status" value="1"/>
</dbReference>
<dbReference type="PRINTS" id="PR01001">
    <property type="entry name" value="FADG3PDH"/>
</dbReference>
<evidence type="ECO:0000256" key="3">
    <source>
        <dbReference type="ARBA" id="ARBA00007330"/>
    </source>
</evidence>
<dbReference type="InterPro" id="IPR036188">
    <property type="entry name" value="FAD/NAD-bd_sf"/>
</dbReference>
<dbReference type="PROSITE" id="PS00977">
    <property type="entry name" value="FAD_G3PDH_1"/>
    <property type="match status" value="1"/>
</dbReference>
<keyword evidence="4 9" id="KW-0285">Flavoprotein</keyword>
<dbReference type="PANTHER" id="PTHR11985">
    <property type="entry name" value="GLYCEROL-3-PHOSPHATE DEHYDROGENASE"/>
    <property type="match status" value="1"/>
</dbReference>
<protein>
    <recommendedName>
        <fullName evidence="9">Glycerol-3-phosphate dehydrogenase</fullName>
        <ecNumber evidence="9">1.1.5.3</ecNumber>
    </recommendedName>
</protein>
<evidence type="ECO:0000313" key="13">
    <source>
        <dbReference type="Proteomes" id="UP001597301"/>
    </source>
</evidence>
<keyword evidence="6" id="KW-0274">FAD</keyword>
<dbReference type="RefSeq" id="WP_380774469.1">
    <property type="nucleotide sequence ID" value="NZ_JBHUEO010000038.1"/>
</dbReference>
<evidence type="ECO:0000256" key="6">
    <source>
        <dbReference type="ARBA" id="ARBA00022827"/>
    </source>
</evidence>
<comment type="pathway">
    <text evidence="2">Polyol metabolism; glycerol degradation via glycerol kinase pathway; glycerone phosphate from sn-glycerol 3-phosphate (aerobic route): step 1/1.</text>
</comment>
<dbReference type="Proteomes" id="UP001597301">
    <property type="component" value="Unassembled WGS sequence"/>
</dbReference>
<dbReference type="InterPro" id="IPR031656">
    <property type="entry name" value="DAO_C"/>
</dbReference>
<gene>
    <name evidence="12" type="ORF">ACFSCZ_13175</name>
</gene>
<feature type="domain" description="Alpha-glycerophosphate oxidase C-terminal" evidence="11">
    <location>
        <begin position="407"/>
        <end position="527"/>
    </location>
</feature>
<dbReference type="EC" id="1.1.5.3" evidence="9"/>
<dbReference type="Pfam" id="PF01266">
    <property type="entry name" value="DAO"/>
    <property type="match status" value="1"/>
</dbReference>
<evidence type="ECO:0000259" key="11">
    <source>
        <dbReference type="Pfam" id="PF16901"/>
    </source>
</evidence>
<evidence type="ECO:0000256" key="7">
    <source>
        <dbReference type="ARBA" id="ARBA00023002"/>
    </source>
</evidence>
<evidence type="ECO:0000256" key="5">
    <source>
        <dbReference type="ARBA" id="ARBA00022798"/>
    </source>
</evidence>
<evidence type="ECO:0000256" key="1">
    <source>
        <dbReference type="ARBA" id="ARBA00001974"/>
    </source>
</evidence>
<keyword evidence="7 9" id="KW-0560">Oxidoreductase</keyword>
<name>A0ABW4KKD4_9BACI</name>
<dbReference type="GO" id="GO:0016491">
    <property type="term" value="F:oxidoreductase activity"/>
    <property type="evidence" value="ECO:0007669"/>
    <property type="project" value="UniProtKB-KW"/>
</dbReference>
<sequence length="545" mass="60422">MIFSSVSREHILGEMASRTYDLLIIGGGITGAGIALDAAVRGIRTALIEMNDFASGTSGRSTKLVHGGLRYLQNGEIKEVAELGKERAIVYQNGPHVTTPIWMLLPIHKGGPFGKWSTKAGLTLYDILARVQKEERKKMLTAREALAEEPLLKEDGLLGAGKYVEYRTDDARLTIEVMKTSAQKGADVINYVKMESFIYNHENKISGVRAKDQLNNRILDIKAKTVINASGPWVDDVRSIDRAIDQNKKQLKLSKGIHLVFDQLKFPLRHAVYFDAPDGRLIFAIPRDNKTYVGTTDTFYNGDPAIPKAGEEDRGYLLSCIRHFFPEIKLTMEDIESSWAGVRPLISEEGKSASEISRKDEIWESASGLITIAGGKLTGYRKMAERAVNIAVKRLKALGHGPYGPGSTKTCTLSGGDMNDLDQLITHYEQKSGAFGLSQQEGRYIASKYGSNAGVLFNWALEAGSASDRLLYAEVMYALYDEMAVSPSDFFIRRTGDLYFNIQRVYTSKDLAIKWMGQALGWSEEEKRAYDAELIKYVNEAAGKA</sequence>
<feature type="domain" description="FAD dependent oxidoreductase" evidence="10">
    <location>
        <begin position="21"/>
        <end position="355"/>
    </location>
</feature>
<dbReference type="SUPFAM" id="SSF54373">
    <property type="entry name" value="FAD-linked reductases, C-terminal domain"/>
    <property type="match status" value="1"/>
</dbReference>
<dbReference type="InterPro" id="IPR006076">
    <property type="entry name" value="FAD-dep_OxRdtase"/>
</dbReference>
<keyword evidence="13" id="KW-1185">Reference proteome</keyword>
<evidence type="ECO:0000256" key="2">
    <source>
        <dbReference type="ARBA" id="ARBA00004977"/>
    </source>
</evidence>
<organism evidence="12 13">
    <name type="scientific">Siminovitchia sediminis</name>
    <dbReference type="NCBI Taxonomy" id="1274353"/>
    <lineage>
        <taxon>Bacteria</taxon>
        <taxon>Bacillati</taxon>
        <taxon>Bacillota</taxon>
        <taxon>Bacilli</taxon>
        <taxon>Bacillales</taxon>
        <taxon>Bacillaceae</taxon>
        <taxon>Siminovitchia</taxon>
    </lineage>
</organism>
<comment type="similarity">
    <text evidence="3 9">Belongs to the FAD-dependent glycerol-3-phosphate dehydrogenase family.</text>
</comment>
<reference evidence="13" key="1">
    <citation type="journal article" date="2019" name="Int. J. Syst. Evol. Microbiol.">
        <title>The Global Catalogue of Microorganisms (GCM) 10K type strain sequencing project: providing services to taxonomists for standard genome sequencing and annotation.</title>
        <authorList>
            <consortium name="The Broad Institute Genomics Platform"/>
            <consortium name="The Broad Institute Genome Sequencing Center for Infectious Disease"/>
            <person name="Wu L."/>
            <person name="Ma J."/>
        </authorList>
    </citation>
    <scope>NUCLEOTIDE SEQUENCE [LARGE SCALE GENOMIC DNA]</scope>
    <source>
        <strain evidence="13">CGMCC 1.12295</strain>
    </source>
</reference>